<accession>A0AAE3YVF3</accession>
<dbReference type="Proteomes" id="UP001183643">
    <property type="component" value="Unassembled WGS sequence"/>
</dbReference>
<dbReference type="RefSeq" id="WP_310375289.1">
    <property type="nucleotide sequence ID" value="NZ_JAVDYB010000001.1"/>
</dbReference>
<gene>
    <name evidence="1" type="ORF">J2S41_007402</name>
</gene>
<name>A0AAE3YVF3_9ACTN</name>
<evidence type="ECO:0008006" key="3">
    <source>
        <dbReference type="Google" id="ProtNLM"/>
    </source>
</evidence>
<reference evidence="1" key="1">
    <citation type="submission" date="2023-07" db="EMBL/GenBank/DDBJ databases">
        <title>Sequencing the genomes of 1000 actinobacteria strains.</title>
        <authorList>
            <person name="Klenk H.-P."/>
        </authorList>
    </citation>
    <scope>NUCLEOTIDE SEQUENCE</scope>
    <source>
        <strain evidence="1">DSM 44707</strain>
    </source>
</reference>
<evidence type="ECO:0000313" key="2">
    <source>
        <dbReference type="Proteomes" id="UP001183643"/>
    </source>
</evidence>
<organism evidence="1 2">
    <name type="scientific">Catenuloplanes atrovinosus</name>
    <dbReference type="NCBI Taxonomy" id="137266"/>
    <lineage>
        <taxon>Bacteria</taxon>
        <taxon>Bacillati</taxon>
        <taxon>Actinomycetota</taxon>
        <taxon>Actinomycetes</taxon>
        <taxon>Micromonosporales</taxon>
        <taxon>Micromonosporaceae</taxon>
        <taxon>Catenuloplanes</taxon>
    </lineage>
</organism>
<dbReference type="EMBL" id="JAVDYB010000001">
    <property type="protein sequence ID" value="MDR7280624.1"/>
    <property type="molecule type" value="Genomic_DNA"/>
</dbReference>
<proteinExistence type="predicted"/>
<protein>
    <recommendedName>
        <fullName evidence="3">DUF1499 domain-containing protein</fullName>
    </recommendedName>
</protein>
<comment type="caution">
    <text evidence="1">The sequence shown here is derived from an EMBL/GenBank/DDBJ whole genome shotgun (WGS) entry which is preliminary data.</text>
</comment>
<sequence>MTSFADTIITSKSKPEAMKMCQDALLVLPRLKLPIRIGESVVSAKTRWSFLSYGEQVVCTITPTSEGTAIAVKSELTMHLTAFDYGINQKNVAAVIDRIRQLNGSHPQNSQT</sequence>
<evidence type="ECO:0000313" key="1">
    <source>
        <dbReference type="EMBL" id="MDR7280624.1"/>
    </source>
</evidence>
<dbReference type="AlphaFoldDB" id="A0AAE3YVF3"/>
<keyword evidence="2" id="KW-1185">Reference proteome</keyword>